<name>A0A383CL47_9ZZZZ</name>
<dbReference type="PANTHER" id="PTHR30189">
    <property type="entry name" value="LPS-ASSEMBLY PROTEIN"/>
    <property type="match status" value="1"/>
</dbReference>
<feature type="non-terminal residue" evidence="2">
    <location>
        <position position="240"/>
    </location>
</feature>
<feature type="non-terminal residue" evidence="2">
    <location>
        <position position="1"/>
    </location>
</feature>
<feature type="domain" description="LPS-assembly protein LptD central" evidence="1">
    <location>
        <begin position="170"/>
        <end position="236"/>
    </location>
</feature>
<organism evidence="2">
    <name type="scientific">marine metagenome</name>
    <dbReference type="NCBI Taxonomy" id="408172"/>
    <lineage>
        <taxon>unclassified sequences</taxon>
        <taxon>metagenomes</taxon>
        <taxon>ecological metagenomes</taxon>
    </lineage>
</organism>
<dbReference type="EMBL" id="UINC01209460">
    <property type="protein sequence ID" value="SVE32485.1"/>
    <property type="molecule type" value="Genomic_DNA"/>
</dbReference>
<gene>
    <name evidence="2" type="ORF">METZ01_LOCUS485339</name>
</gene>
<dbReference type="GO" id="GO:1990351">
    <property type="term" value="C:transporter complex"/>
    <property type="evidence" value="ECO:0007669"/>
    <property type="project" value="TreeGrafter"/>
</dbReference>
<dbReference type="InterPro" id="IPR045659">
    <property type="entry name" value="LptD_2"/>
</dbReference>
<dbReference type="PANTHER" id="PTHR30189:SF1">
    <property type="entry name" value="LPS-ASSEMBLY PROTEIN LPTD"/>
    <property type="match status" value="1"/>
</dbReference>
<proteinExistence type="predicted"/>
<sequence>QDYSRCPVPQLRAVDEDSLLARFGPGDPDIIEFQVGELEAQFGDFPATQMSGGVLLRRGDRLAGADTASYDPIQKTLLLSENVRYEDSNSAIISNSAEFGYVTGRIRFEGAEFLLGQGSGRGTAGTLEINEEGRLVLTNVGYSTCAIGAEDWIIAADDINLDLEAGVGVAHAVKLRFKGFPILYTPYLSFPITEARKSGILTPEMGSTSRGGNELSIPYYWNMSSNYDATLTPRLLTDRG</sequence>
<dbReference type="InterPro" id="IPR050218">
    <property type="entry name" value="LptD"/>
</dbReference>
<protein>
    <recommendedName>
        <fullName evidence="1">LPS-assembly protein LptD central domain-containing protein</fullName>
    </recommendedName>
</protein>
<dbReference type="AlphaFoldDB" id="A0A383CL47"/>
<evidence type="ECO:0000313" key="2">
    <source>
        <dbReference type="EMBL" id="SVE32485.1"/>
    </source>
</evidence>
<accession>A0A383CL47</accession>
<evidence type="ECO:0000259" key="1">
    <source>
        <dbReference type="Pfam" id="PF19838"/>
    </source>
</evidence>
<dbReference type="Pfam" id="PF19838">
    <property type="entry name" value="LptD_2"/>
    <property type="match status" value="1"/>
</dbReference>
<reference evidence="2" key="1">
    <citation type="submission" date="2018-05" db="EMBL/GenBank/DDBJ databases">
        <authorList>
            <person name="Lanie J.A."/>
            <person name="Ng W.-L."/>
            <person name="Kazmierczak K.M."/>
            <person name="Andrzejewski T.M."/>
            <person name="Davidsen T.M."/>
            <person name="Wayne K.J."/>
            <person name="Tettelin H."/>
            <person name="Glass J.I."/>
            <person name="Rusch D."/>
            <person name="Podicherti R."/>
            <person name="Tsui H.-C.T."/>
            <person name="Winkler M.E."/>
        </authorList>
    </citation>
    <scope>NUCLEOTIDE SEQUENCE</scope>
</reference>